<accession>A0A133XH17</accession>
<dbReference type="Proteomes" id="UP000070186">
    <property type="component" value="Unassembled WGS sequence"/>
</dbReference>
<dbReference type="Pfam" id="PF04612">
    <property type="entry name" value="T2SSM"/>
    <property type="match status" value="1"/>
</dbReference>
<gene>
    <name evidence="1" type="ORF">AT959_12850</name>
</gene>
<dbReference type="GO" id="GO:0015627">
    <property type="term" value="C:type II protein secretion system complex"/>
    <property type="evidence" value="ECO:0007669"/>
    <property type="project" value="InterPro"/>
</dbReference>
<reference evidence="1 2" key="1">
    <citation type="submission" date="2015-12" db="EMBL/GenBank/DDBJ databases">
        <title>Nitrous oxide reduction kinetics distinguish bacteria harboring typical versus atypical NosZ.</title>
        <authorList>
            <person name="Yoon S."/>
            <person name="Nissen S."/>
            <person name="Park D."/>
            <person name="Sanford R.A."/>
            <person name="Loeffler F.E."/>
        </authorList>
    </citation>
    <scope>NUCLEOTIDE SEQUENCE [LARGE SCALE GENOMIC DNA]</scope>
    <source>
        <strain evidence="1 2">ATCC BAA-841</strain>
    </source>
</reference>
<dbReference type="AlphaFoldDB" id="A0A133XH17"/>
<name>A0A133XH17_9RHOO</name>
<dbReference type="GO" id="GO:0015628">
    <property type="term" value="P:protein secretion by the type II secretion system"/>
    <property type="evidence" value="ECO:0007669"/>
    <property type="project" value="InterPro"/>
</dbReference>
<evidence type="ECO:0000313" key="1">
    <source>
        <dbReference type="EMBL" id="KXB30242.1"/>
    </source>
</evidence>
<protein>
    <recommendedName>
        <fullName evidence="3">MSHA biogenesis protein MshJ</fullName>
    </recommendedName>
</protein>
<dbReference type="EMBL" id="LODL01000021">
    <property type="protein sequence ID" value="KXB30242.1"/>
    <property type="molecule type" value="Genomic_DNA"/>
</dbReference>
<dbReference type="STRING" id="281362.AT959_12850"/>
<proteinExistence type="predicted"/>
<evidence type="ECO:0008006" key="3">
    <source>
        <dbReference type="Google" id="ProtNLM"/>
    </source>
</evidence>
<dbReference type="RefSeq" id="WP_066883675.1">
    <property type="nucleotide sequence ID" value="NZ_LODL01000021.1"/>
</dbReference>
<comment type="caution">
    <text evidence="1">The sequence shown here is derived from an EMBL/GenBank/DDBJ whole genome shotgun (WGS) entry which is preliminary data.</text>
</comment>
<dbReference type="InterPro" id="IPR007690">
    <property type="entry name" value="T2SS_GspM"/>
</dbReference>
<evidence type="ECO:0000313" key="2">
    <source>
        <dbReference type="Proteomes" id="UP000070186"/>
    </source>
</evidence>
<sequence length="230" mass="25285">MKALRSHWQHLNARYVALSRRERGLVAAALVLGPLLIGNALMIDPQLAKAGSLQHSIASQSATLAEMQAQLATLQQKMATDPDAANKAALATLQAEQKKLDDDLLRYASTLVRPEQMNGLLERLLARHAGLRLISLKTLAPSSVLADQSKVPAKGASAPAADKQYDLYRHGVEIHLEGNYADLQAYLGQLEQLQQGLLWGALRYKVREYPQAEMSLMVYTLSPERAWLAL</sequence>
<keyword evidence="2" id="KW-1185">Reference proteome</keyword>
<organism evidence="1 2">
    <name type="scientific">Dechloromonas denitrificans</name>
    <dbReference type="NCBI Taxonomy" id="281362"/>
    <lineage>
        <taxon>Bacteria</taxon>
        <taxon>Pseudomonadati</taxon>
        <taxon>Pseudomonadota</taxon>
        <taxon>Betaproteobacteria</taxon>
        <taxon>Rhodocyclales</taxon>
        <taxon>Azonexaceae</taxon>
        <taxon>Dechloromonas</taxon>
    </lineage>
</organism>